<accession>W1PLU6</accession>
<dbReference type="AlphaFoldDB" id="W1PLU6"/>
<proteinExistence type="predicted"/>
<protein>
    <submittedName>
        <fullName evidence="1">Uncharacterized protein</fullName>
    </submittedName>
</protein>
<name>W1PLU6_AMBTC</name>
<sequence length="83" mass="9792">MLDATLNSEELEHTRVYVRQACDLIVTNTPVEIGIEESWSESEVVMRGVENKMTMQVRTVRREIEERIRVKARKVTREMEERA</sequence>
<evidence type="ECO:0000313" key="2">
    <source>
        <dbReference type="Proteomes" id="UP000017836"/>
    </source>
</evidence>
<dbReference type="EMBL" id="KI393569">
    <property type="protein sequence ID" value="ERN08125.1"/>
    <property type="molecule type" value="Genomic_DNA"/>
</dbReference>
<dbReference type="HOGENOM" id="CLU_2545634_0_0_1"/>
<dbReference type="Gramene" id="ERN08125">
    <property type="protein sequence ID" value="ERN08125"/>
    <property type="gene ID" value="AMTR_s00018p00080710"/>
</dbReference>
<organism evidence="1 2">
    <name type="scientific">Amborella trichopoda</name>
    <dbReference type="NCBI Taxonomy" id="13333"/>
    <lineage>
        <taxon>Eukaryota</taxon>
        <taxon>Viridiplantae</taxon>
        <taxon>Streptophyta</taxon>
        <taxon>Embryophyta</taxon>
        <taxon>Tracheophyta</taxon>
        <taxon>Spermatophyta</taxon>
        <taxon>Magnoliopsida</taxon>
        <taxon>Amborellales</taxon>
        <taxon>Amborellaceae</taxon>
        <taxon>Amborella</taxon>
    </lineage>
</organism>
<dbReference type="Proteomes" id="UP000017836">
    <property type="component" value="Unassembled WGS sequence"/>
</dbReference>
<keyword evidence="2" id="KW-1185">Reference proteome</keyword>
<evidence type="ECO:0000313" key="1">
    <source>
        <dbReference type="EMBL" id="ERN08125.1"/>
    </source>
</evidence>
<gene>
    <name evidence="1" type="ORF">AMTR_s00018p00080710</name>
</gene>
<reference evidence="2" key="1">
    <citation type="journal article" date="2013" name="Science">
        <title>The Amborella genome and the evolution of flowering plants.</title>
        <authorList>
            <consortium name="Amborella Genome Project"/>
        </authorList>
    </citation>
    <scope>NUCLEOTIDE SEQUENCE [LARGE SCALE GENOMIC DNA]</scope>
</reference>